<evidence type="ECO:0000313" key="1">
    <source>
        <dbReference type="EMBL" id="GFN74786.1"/>
    </source>
</evidence>
<protein>
    <submittedName>
        <fullName evidence="1">Uncharacterized protein</fullName>
    </submittedName>
</protein>
<sequence>MSGIAIGRALVSHSRIREFNYSKPRPDQRAVSAPSYPHSFKWDRWIPYTLIEKRSRGKRNANYFALPHAKKKNRMTFLVPYADFCYGIHCFPHDRSDYGIHWLTQARSENGIHWFPHARSD</sequence>
<keyword evidence="2" id="KW-1185">Reference proteome</keyword>
<proteinExistence type="predicted"/>
<comment type="caution">
    <text evidence="1">The sequence shown here is derived from an EMBL/GenBank/DDBJ whole genome shotgun (WGS) entry which is preliminary data.</text>
</comment>
<dbReference type="EMBL" id="BLXT01000167">
    <property type="protein sequence ID" value="GFN74786.1"/>
    <property type="molecule type" value="Genomic_DNA"/>
</dbReference>
<evidence type="ECO:0000313" key="2">
    <source>
        <dbReference type="Proteomes" id="UP000735302"/>
    </source>
</evidence>
<dbReference type="Proteomes" id="UP000735302">
    <property type="component" value="Unassembled WGS sequence"/>
</dbReference>
<gene>
    <name evidence="1" type="ORF">PoB_000129200</name>
</gene>
<reference evidence="1 2" key="1">
    <citation type="journal article" date="2021" name="Elife">
        <title>Chloroplast acquisition without the gene transfer in kleptoplastic sea slugs, Plakobranchus ocellatus.</title>
        <authorList>
            <person name="Maeda T."/>
            <person name="Takahashi S."/>
            <person name="Yoshida T."/>
            <person name="Shimamura S."/>
            <person name="Takaki Y."/>
            <person name="Nagai Y."/>
            <person name="Toyoda A."/>
            <person name="Suzuki Y."/>
            <person name="Arimoto A."/>
            <person name="Ishii H."/>
            <person name="Satoh N."/>
            <person name="Nishiyama T."/>
            <person name="Hasebe M."/>
            <person name="Maruyama T."/>
            <person name="Minagawa J."/>
            <person name="Obokata J."/>
            <person name="Shigenobu S."/>
        </authorList>
    </citation>
    <scope>NUCLEOTIDE SEQUENCE [LARGE SCALE GENOMIC DNA]</scope>
</reference>
<accession>A0AAV3XXB4</accession>
<name>A0AAV3XXB4_9GAST</name>
<organism evidence="1 2">
    <name type="scientific">Plakobranchus ocellatus</name>
    <dbReference type="NCBI Taxonomy" id="259542"/>
    <lineage>
        <taxon>Eukaryota</taxon>
        <taxon>Metazoa</taxon>
        <taxon>Spiralia</taxon>
        <taxon>Lophotrochozoa</taxon>
        <taxon>Mollusca</taxon>
        <taxon>Gastropoda</taxon>
        <taxon>Heterobranchia</taxon>
        <taxon>Euthyneura</taxon>
        <taxon>Panpulmonata</taxon>
        <taxon>Sacoglossa</taxon>
        <taxon>Placobranchoidea</taxon>
        <taxon>Plakobranchidae</taxon>
        <taxon>Plakobranchus</taxon>
    </lineage>
</organism>
<dbReference type="AlphaFoldDB" id="A0AAV3XXB4"/>